<sequence>MVCLTVRVLLTRHNCLVCFCFD</sequence>
<evidence type="ECO:0000313" key="1">
    <source>
        <dbReference type="EMBL" id="CDW46909.1"/>
    </source>
</evidence>
<reference evidence="1" key="1">
    <citation type="submission" date="2014-05" db="EMBL/GenBank/DDBJ databases">
        <authorList>
            <person name="Chronopoulou M."/>
        </authorList>
    </citation>
    <scope>NUCLEOTIDE SEQUENCE</scope>
    <source>
        <tissue evidence="1">Whole organism</tissue>
    </source>
</reference>
<name>A0A0K2V8V9_LEPSM</name>
<dbReference type="EMBL" id="HACA01029548">
    <property type="protein sequence ID" value="CDW46909.1"/>
    <property type="molecule type" value="Transcribed_RNA"/>
</dbReference>
<dbReference type="AlphaFoldDB" id="A0A0K2V8V9"/>
<proteinExistence type="predicted"/>
<protein>
    <submittedName>
        <fullName evidence="1">Uncharacterized protein</fullName>
    </submittedName>
</protein>
<accession>A0A0K2V8V9</accession>
<organism evidence="1">
    <name type="scientific">Lepeophtheirus salmonis</name>
    <name type="common">Salmon louse</name>
    <name type="synonym">Caligus salmonis</name>
    <dbReference type="NCBI Taxonomy" id="72036"/>
    <lineage>
        <taxon>Eukaryota</taxon>
        <taxon>Metazoa</taxon>
        <taxon>Ecdysozoa</taxon>
        <taxon>Arthropoda</taxon>
        <taxon>Crustacea</taxon>
        <taxon>Multicrustacea</taxon>
        <taxon>Hexanauplia</taxon>
        <taxon>Copepoda</taxon>
        <taxon>Siphonostomatoida</taxon>
        <taxon>Caligidae</taxon>
        <taxon>Lepeophtheirus</taxon>
    </lineage>
</organism>